<dbReference type="InterPro" id="IPR019908">
    <property type="entry name" value="Toxin_RalR"/>
</dbReference>
<accession>A0A974QDX6</accession>
<evidence type="ECO:0008006" key="3">
    <source>
        <dbReference type="Google" id="ProtNLM"/>
    </source>
</evidence>
<protein>
    <recommendedName>
        <fullName evidence="3">Restriction alleviation protein, Lar family</fullName>
    </recommendedName>
</protein>
<dbReference type="Pfam" id="PF14354">
    <property type="entry name" value="Lar_restr_allev"/>
    <property type="match status" value="1"/>
</dbReference>
<organism evidence="1 2">
    <name type="scientific">Salmonella enterica subsp. enterica serovar Rough O:d:1,7</name>
    <dbReference type="NCBI Taxonomy" id="1974323"/>
    <lineage>
        <taxon>Bacteria</taxon>
        <taxon>Pseudomonadati</taxon>
        <taxon>Pseudomonadota</taxon>
        <taxon>Gammaproteobacteria</taxon>
        <taxon>Enterobacterales</taxon>
        <taxon>Enterobacteriaceae</taxon>
        <taxon>Salmonella</taxon>
    </lineage>
</organism>
<evidence type="ECO:0000313" key="2">
    <source>
        <dbReference type="Proteomes" id="UP000868515"/>
    </source>
</evidence>
<name>A0A974QDX6_SALET</name>
<dbReference type="Proteomes" id="UP000868515">
    <property type="component" value="Unassembled WGS sequence"/>
</dbReference>
<sequence>MTKKLPPVNPERISIINSDVPLKPCPFCGEPEVRLVRVADFCCQGDAFYVACPGCNANQFPDTKERAVQDWNQRREPKEV</sequence>
<dbReference type="AlphaFoldDB" id="A0A974QDX6"/>
<gene>
    <name evidence="1" type="ORF">R537_21980</name>
</gene>
<dbReference type="NCBIfam" id="TIGR03655">
    <property type="entry name" value="anti_R_Lar"/>
    <property type="match status" value="1"/>
</dbReference>
<comment type="caution">
    <text evidence="1">The sequence shown here is derived from an EMBL/GenBank/DDBJ whole genome shotgun (WGS) entry which is preliminary data.</text>
</comment>
<dbReference type="RefSeq" id="WP_223365606.1">
    <property type="nucleotide sequence ID" value="NZ_NBPI01000022.1"/>
</dbReference>
<reference evidence="1 2" key="1">
    <citation type="submission" date="2017-03" db="EMBL/GenBank/DDBJ databases">
        <title>Salmonella serotype comparative study.</title>
        <authorList>
            <person name="Liao J."/>
        </authorList>
    </citation>
    <scope>NUCLEOTIDE SEQUENCE [LARGE SCALE GENOMIC DNA]</scope>
    <source>
        <strain evidence="1 2">NY_FSL S10-1448</strain>
    </source>
</reference>
<evidence type="ECO:0000313" key="1">
    <source>
        <dbReference type="EMBL" id="OSD65749.1"/>
    </source>
</evidence>
<proteinExistence type="predicted"/>
<dbReference type="EMBL" id="NBPI01000022">
    <property type="protein sequence ID" value="OSD65749.1"/>
    <property type="molecule type" value="Genomic_DNA"/>
</dbReference>